<dbReference type="Proteomes" id="UP000324015">
    <property type="component" value="Chromosome"/>
</dbReference>
<accession>A0A5P2CSD3</accession>
<evidence type="ECO:0000313" key="2">
    <source>
        <dbReference type="EMBL" id="QES45200.1"/>
    </source>
</evidence>
<dbReference type="AlphaFoldDB" id="A0A5P2CSD3"/>
<evidence type="ECO:0000313" key="3">
    <source>
        <dbReference type="Proteomes" id="UP000324015"/>
    </source>
</evidence>
<feature type="compositionally biased region" description="Basic residues" evidence="1">
    <location>
        <begin position="78"/>
        <end position="87"/>
    </location>
</feature>
<proteinExistence type="predicted"/>
<name>A0A5P2CSD3_STRVZ</name>
<gene>
    <name evidence="2" type="ORF">DEJ49_33205</name>
</gene>
<protein>
    <submittedName>
        <fullName evidence="2">Uncharacterized protein</fullName>
    </submittedName>
</protein>
<feature type="region of interest" description="Disordered" evidence="1">
    <location>
        <begin position="73"/>
        <end position="106"/>
    </location>
</feature>
<dbReference type="EMBL" id="CP029191">
    <property type="protein sequence ID" value="QES45200.1"/>
    <property type="molecule type" value="Genomic_DNA"/>
</dbReference>
<dbReference type="RefSeq" id="WP_150187512.1">
    <property type="nucleotide sequence ID" value="NZ_CP029191.1"/>
</dbReference>
<evidence type="ECO:0000256" key="1">
    <source>
        <dbReference type="SAM" id="MobiDB-lite"/>
    </source>
</evidence>
<reference evidence="2 3" key="1">
    <citation type="submission" date="2018-05" db="EMBL/GenBank/DDBJ databases">
        <title>Streptomyces venezuelae.</title>
        <authorList>
            <person name="Kim W."/>
            <person name="Lee N."/>
            <person name="Cho B.-K."/>
        </authorList>
    </citation>
    <scope>NUCLEOTIDE SEQUENCE [LARGE SCALE GENOMIC DNA]</scope>
    <source>
        <strain evidence="2 3">ATCC 14585</strain>
    </source>
</reference>
<organism evidence="2 3">
    <name type="scientific">Streptomyces venezuelae</name>
    <dbReference type="NCBI Taxonomy" id="54571"/>
    <lineage>
        <taxon>Bacteria</taxon>
        <taxon>Bacillati</taxon>
        <taxon>Actinomycetota</taxon>
        <taxon>Actinomycetes</taxon>
        <taxon>Kitasatosporales</taxon>
        <taxon>Streptomycetaceae</taxon>
        <taxon>Streptomyces</taxon>
    </lineage>
</organism>
<sequence length="145" mass="16065">MTSSTLITCAACGKQDVHKARGWCTSCYRRWLHYGKPPDGPPPRREAVCGTTGGWDKHKRLRTPPCGACRVAHNSAERRRRRRKRGTTGKERYYSTATPRADWSTEQRRAAQVTALVSTGRDDRLLLLEALGLAEPDEAASAATA</sequence>